<evidence type="ECO:0000256" key="4">
    <source>
        <dbReference type="ARBA" id="ARBA00023027"/>
    </source>
</evidence>
<dbReference type="InterPro" id="IPR016163">
    <property type="entry name" value="Ald_DH_C"/>
</dbReference>
<comment type="catalytic activity">
    <reaction evidence="5">
        <text>L-glutamate 5-semialdehyde + NAD(+) + H2O = L-glutamate + NADH + 2 H(+)</text>
        <dbReference type="Rhea" id="RHEA:30235"/>
        <dbReference type="ChEBI" id="CHEBI:15377"/>
        <dbReference type="ChEBI" id="CHEBI:15378"/>
        <dbReference type="ChEBI" id="CHEBI:29985"/>
        <dbReference type="ChEBI" id="CHEBI:57540"/>
        <dbReference type="ChEBI" id="CHEBI:57945"/>
        <dbReference type="ChEBI" id="CHEBI:58066"/>
        <dbReference type="EC" id="1.2.1.88"/>
    </reaction>
</comment>
<keyword evidence="3 7" id="KW-0560">Oxidoreductase</keyword>
<feature type="region of interest" description="Disordered" evidence="8">
    <location>
        <begin position="473"/>
        <end position="502"/>
    </location>
</feature>
<dbReference type="PANTHER" id="PTHR42862:SF1">
    <property type="entry name" value="DELTA-1-PYRROLINE-5-CARBOXYLATE DEHYDROGENASE 2, ISOFORM A-RELATED"/>
    <property type="match status" value="1"/>
</dbReference>
<dbReference type="Proteomes" id="UP001501461">
    <property type="component" value="Unassembled WGS sequence"/>
</dbReference>
<dbReference type="EMBL" id="BAAAMN010000049">
    <property type="protein sequence ID" value="GAA2042953.1"/>
    <property type="molecule type" value="Genomic_DNA"/>
</dbReference>
<dbReference type="InterPro" id="IPR016162">
    <property type="entry name" value="Ald_DH_N"/>
</dbReference>
<evidence type="ECO:0000313" key="12">
    <source>
        <dbReference type="Proteomes" id="UP001501461"/>
    </source>
</evidence>
<keyword evidence="12" id="KW-1185">Reference proteome</keyword>
<dbReference type="Pfam" id="PF00171">
    <property type="entry name" value="Aldedh"/>
    <property type="match status" value="1"/>
</dbReference>
<dbReference type="InterPro" id="IPR015590">
    <property type="entry name" value="Aldehyde_DH_dom"/>
</dbReference>
<evidence type="ECO:0000313" key="11">
    <source>
        <dbReference type="EMBL" id="GAA2042953.1"/>
    </source>
</evidence>
<organism evidence="11 12">
    <name type="scientific">Yaniella flava</name>
    <dbReference type="NCBI Taxonomy" id="287930"/>
    <lineage>
        <taxon>Bacteria</taxon>
        <taxon>Bacillati</taxon>
        <taxon>Actinomycetota</taxon>
        <taxon>Actinomycetes</taxon>
        <taxon>Micrococcales</taxon>
        <taxon>Micrococcaceae</taxon>
        <taxon>Yaniella</taxon>
    </lineage>
</organism>
<sequence>MSQEMQLGIGSIMATADHRPADIAPWQLGDAAIEQVRTWLAAAARIEPDASAQQLAGVLKDPAGLDFTVRFVDRVVRPEDAGAAAEALADIADDVPEFLPWYLQTAVRAGGKLGKLAPGVVVPAARAALRSMVSHLVIDARDQRLGKAIHRLRSNGIQLNINLLCEAILGQHEADNRIAATLALIERQDVDYVSVKVSATVAPHNAWAHDAAVDDIVEQLRPLYRAAMQADPVTFINLDMEEYKDLELTLDVYRMLMSEPEFAQYASGIVLQAYLPDAYQAMVDLQEFGAQRVAAGGAPIKVRVVKGANLPMERVQAAMRHWEQTVWPNKQDTDTNYKRILNYALTPEHLTNVRIGVAGQNLFDIALAYLVMQHRGIATHGPVDFEMLLGMATSQAEAVRADVGRLLLYTPVVHPDEFDVAISYLVRRLEEGASDENFMSAVFQLEDESFFDREAERFLSSLAQLEYESDLVPQRRRTQNRKTEDFTEASSPAFANAPDTDPHLPANRAWGLNIIERMAKSSLGDAVVADHHVETVAQLETAISAAIDAGKVWQDLSVTTRSQVLIRIGDRLAAARSQLIEVMGSETGKTIDQADPEVSEGIDFARYYGQQCLELDNIPGATARPVELTVATPPWNFPTAIPTGSVTSALAAGSPVIFKPAPQAQRTGAVIVQAIWEALDEFGLPHDIVRFVIAEESTIGTKLVSDPRVQRVILTGGYETARLFRRLRADMPLLGETSGKNAIIVTPSGDLDLAVADVVDSAFGHAGQKCSAASLVIMVGRTAVSRRFHRQLIDAVNSLVVDYPTNPQAQMGPVVDEPGEKLARGLTKLEAGQRWNLTPQQLDNSGRLYSPGVRSGVQPGSEYHMTEYFGPILGVMAADTLKEAIDYVNAVPYGLTSGIHSLDPAEIATWSEHITAGNLYINRGITGAIVRRQPFGGWKRSAMGPGSKAGGPNYLIGLTDWHDEPLTLPQTHDEMARRLLASAGQCLEETDARWLATAVAHDAQVVHVYKGQHDISDLQVEVNALRYRPVAVTLRLADTTSPAIAHLLRVAFAGIRVQAAIATGEGTGSLPRNTVSVPEGAPPELTAVFADTNVEVFFEDTETWLQRVASLVDVDPAVGPERIRLIGSAETGMTMRATAHSPETAVYTRPVTSAGRLEMLPFIREQAVTMTAHRFGTLNDLPQRALGTIRSW</sequence>
<evidence type="ECO:0000256" key="6">
    <source>
        <dbReference type="PROSITE-ProRule" id="PRU10007"/>
    </source>
</evidence>
<feature type="domain" description="Aldehyde dehydrogenase" evidence="9">
    <location>
        <begin position="526"/>
        <end position="954"/>
    </location>
</feature>
<gene>
    <name evidence="11" type="ORF">GCM10009720_24610</name>
</gene>
<dbReference type="SUPFAM" id="SSF51730">
    <property type="entry name" value="FAD-linked oxidoreductase"/>
    <property type="match status" value="1"/>
</dbReference>
<evidence type="ECO:0000256" key="8">
    <source>
        <dbReference type="SAM" id="MobiDB-lite"/>
    </source>
</evidence>
<dbReference type="EC" id="1.2.1.88" evidence="2"/>
<evidence type="ECO:0000256" key="2">
    <source>
        <dbReference type="ARBA" id="ARBA00012884"/>
    </source>
</evidence>
<dbReference type="InterPro" id="IPR050485">
    <property type="entry name" value="Proline_metab_enzyme"/>
</dbReference>
<feature type="domain" description="Proline dehydrogenase" evidence="10">
    <location>
        <begin position="147"/>
        <end position="440"/>
    </location>
</feature>
<dbReference type="InterPro" id="IPR016160">
    <property type="entry name" value="Ald_DH_CS_CYS"/>
</dbReference>
<dbReference type="InterPro" id="IPR029041">
    <property type="entry name" value="FAD-linked_oxidoreductase-like"/>
</dbReference>
<evidence type="ECO:0000256" key="3">
    <source>
        <dbReference type="ARBA" id="ARBA00023002"/>
    </source>
</evidence>
<comment type="similarity">
    <text evidence="7">Belongs to the aldehyde dehydrogenase family.</text>
</comment>
<reference evidence="11 12" key="1">
    <citation type="journal article" date="2019" name="Int. J. Syst. Evol. Microbiol.">
        <title>The Global Catalogue of Microorganisms (GCM) 10K type strain sequencing project: providing services to taxonomists for standard genome sequencing and annotation.</title>
        <authorList>
            <consortium name="The Broad Institute Genomics Platform"/>
            <consortium name="The Broad Institute Genome Sequencing Center for Infectious Disease"/>
            <person name="Wu L."/>
            <person name="Ma J."/>
        </authorList>
    </citation>
    <scope>NUCLEOTIDE SEQUENCE [LARGE SCALE GENOMIC DNA]</scope>
    <source>
        <strain evidence="11 12">JCM 13595</strain>
    </source>
</reference>
<dbReference type="PROSITE" id="PS00687">
    <property type="entry name" value="ALDEHYDE_DEHYDR_GLU"/>
    <property type="match status" value="1"/>
</dbReference>
<evidence type="ECO:0000259" key="9">
    <source>
        <dbReference type="Pfam" id="PF00171"/>
    </source>
</evidence>
<evidence type="ECO:0000259" key="10">
    <source>
        <dbReference type="Pfam" id="PF01619"/>
    </source>
</evidence>
<dbReference type="SUPFAM" id="SSF53720">
    <property type="entry name" value="ALDH-like"/>
    <property type="match status" value="1"/>
</dbReference>
<comment type="pathway">
    <text evidence="1">Amino-acid degradation; L-proline degradation into L-glutamate; L-glutamate from L-proline: step 2/2.</text>
</comment>
<dbReference type="Pfam" id="PF01619">
    <property type="entry name" value="Pro_dh"/>
    <property type="match status" value="1"/>
</dbReference>
<feature type="active site" evidence="6">
    <location>
        <position position="736"/>
    </location>
</feature>
<protein>
    <recommendedName>
        <fullName evidence="2">L-glutamate gamma-semialdehyde dehydrogenase</fullName>
        <ecNumber evidence="2">1.2.1.88</ecNumber>
    </recommendedName>
</protein>
<dbReference type="PIRSF" id="PIRSF000197">
    <property type="entry name" value="Bifunct_PutA"/>
    <property type="match status" value="1"/>
</dbReference>
<dbReference type="PANTHER" id="PTHR42862">
    <property type="entry name" value="DELTA-1-PYRROLINE-5-CARBOXYLATE DEHYDROGENASE 1, ISOFORM A-RELATED"/>
    <property type="match status" value="1"/>
</dbReference>
<evidence type="ECO:0000256" key="1">
    <source>
        <dbReference type="ARBA" id="ARBA00004786"/>
    </source>
</evidence>
<dbReference type="PROSITE" id="PS00070">
    <property type="entry name" value="ALDEHYDE_DEHYDR_CYS"/>
    <property type="match status" value="1"/>
</dbReference>
<dbReference type="InterPro" id="IPR025703">
    <property type="entry name" value="Bifunct_PutA"/>
</dbReference>
<accession>A0ABN2UW24</accession>
<evidence type="ECO:0000256" key="7">
    <source>
        <dbReference type="RuleBase" id="RU003345"/>
    </source>
</evidence>
<dbReference type="Gene3D" id="3.40.309.10">
    <property type="entry name" value="Aldehyde Dehydrogenase, Chain A, domain 2"/>
    <property type="match status" value="1"/>
</dbReference>
<proteinExistence type="inferred from homology"/>
<dbReference type="Gene3D" id="3.20.20.220">
    <property type="match status" value="1"/>
</dbReference>
<evidence type="ECO:0000256" key="5">
    <source>
        <dbReference type="ARBA" id="ARBA00048142"/>
    </source>
</evidence>
<comment type="caution">
    <text evidence="11">The sequence shown here is derived from an EMBL/GenBank/DDBJ whole genome shotgun (WGS) entry which is preliminary data.</text>
</comment>
<dbReference type="Gene3D" id="3.40.605.10">
    <property type="entry name" value="Aldehyde Dehydrogenase, Chain A, domain 1"/>
    <property type="match status" value="1"/>
</dbReference>
<dbReference type="InterPro" id="IPR002872">
    <property type="entry name" value="Proline_DH_dom"/>
</dbReference>
<keyword evidence="4" id="KW-0520">NAD</keyword>
<dbReference type="InterPro" id="IPR029510">
    <property type="entry name" value="Ald_DH_CS_GLU"/>
</dbReference>
<name>A0ABN2UW24_9MICC</name>
<dbReference type="InterPro" id="IPR016161">
    <property type="entry name" value="Ald_DH/histidinol_DH"/>
</dbReference>